<feature type="region of interest" description="Disordered" evidence="8">
    <location>
        <begin position="149"/>
        <end position="180"/>
    </location>
</feature>
<evidence type="ECO:0000256" key="5">
    <source>
        <dbReference type="ARBA" id="ARBA00023274"/>
    </source>
</evidence>
<dbReference type="SUPFAM" id="SSF55653">
    <property type="entry name" value="Ribosomal protein L9 C-domain"/>
    <property type="match status" value="1"/>
</dbReference>
<comment type="similarity">
    <text evidence="1 7">Belongs to the bacterial ribosomal protein bL9 family.</text>
</comment>
<dbReference type="SUPFAM" id="SSF55658">
    <property type="entry name" value="L9 N-domain-like"/>
    <property type="match status" value="1"/>
</dbReference>
<evidence type="ECO:0000313" key="10">
    <source>
        <dbReference type="EMBL" id="SEB68285.1"/>
    </source>
</evidence>
<dbReference type="PANTHER" id="PTHR21368">
    <property type="entry name" value="50S RIBOSOMAL PROTEIN L9"/>
    <property type="match status" value="1"/>
</dbReference>
<proteinExistence type="inferred from homology"/>
<comment type="function">
    <text evidence="7">Binds to the 23S rRNA.</text>
</comment>
<dbReference type="GO" id="GO:0005840">
    <property type="term" value="C:ribosome"/>
    <property type="evidence" value="ECO:0007669"/>
    <property type="project" value="UniProtKB-KW"/>
</dbReference>
<dbReference type="EMBL" id="FNSH01000001">
    <property type="protein sequence ID" value="SEB68285.1"/>
    <property type="molecule type" value="Genomic_DNA"/>
</dbReference>
<feature type="compositionally biased region" description="Acidic residues" evidence="8">
    <location>
        <begin position="156"/>
        <end position="173"/>
    </location>
</feature>
<dbReference type="GO" id="GO:0019843">
    <property type="term" value="F:rRNA binding"/>
    <property type="evidence" value="ECO:0007669"/>
    <property type="project" value="UniProtKB-UniRule"/>
</dbReference>
<evidence type="ECO:0000256" key="4">
    <source>
        <dbReference type="ARBA" id="ARBA00022980"/>
    </source>
</evidence>
<evidence type="ECO:0000256" key="6">
    <source>
        <dbReference type="ARBA" id="ARBA00035292"/>
    </source>
</evidence>
<feature type="domain" description="Ribosomal protein L9" evidence="9">
    <location>
        <begin position="13"/>
        <end position="40"/>
    </location>
</feature>
<evidence type="ECO:0000256" key="3">
    <source>
        <dbReference type="ARBA" id="ARBA00022884"/>
    </source>
</evidence>
<dbReference type="Gene3D" id="3.40.5.10">
    <property type="entry name" value="Ribosomal protein L9, N-terminal domain"/>
    <property type="match status" value="1"/>
</dbReference>
<dbReference type="NCBIfam" id="TIGR00158">
    <property type="entry name" value="L9"/>
    <property type="match status" value="1"/>
</dbReference>
<dbReference type="InterPro" id="IPR020070">
    <property type="entry name" value="Ribosomal_bL9_N"/>
</dbReference>
<keyword evidence="2 7" id="KW-0699">rRNA-binding</keyword>
<gene>
    <name evidence="7" type="primary">rplI</name>
    <name evidence="10" type="ORF">SAMN04489746_0868</name>
</gene>
<dbReference type="InterPro" id="IPR020594">
    <property type="entry name" value="Ribosomal_bL9_bac/chp"/>
</dbReference>
<comment type="caution">
    <text evidence="10">The sequence shown here is derived from an EMBL/GenBank/DDBJ whole genome shotgun (WGS) entry which is preliminary data.</text>
</comment>
<name>A0AB38A6J7_9ACTN</name>
<dbReference type="Gene3D" id="3.10.430.100">
    <property type="entry name" value="Ribosomal protein L9, C-terminal domain"/>
    <property type="match status" value="1"/>
</dbReference>
<reference evidence="10 11" key="1">
    <citation type="submission" date="2016-10" db="EMBL/GenBank/DDBJ databases">
        <authorList>
            <person name="Varghese N."/>
            <person name="Submissions S."/>
        </authorList>
    </citation>
    <scope>NUCLEOTIDE SEQUENCE [LARGE SCALE GENOMIC DNA]</scope>
    <source>
        <strain evidence="10 11">DSM 20586</strain>
    </source>
</reference>
<evidence type="ECO:0000256" key="1">
    <source>
        <dbReference type="ARBA" id="ARBA00010605"/>
    </source>
</evidence>
<dbReference type="Proteomes" id="UP000183687">
    <property type="component" value="Unassembled WGS sequence"/>
</dbReference>
<keyword evidence="3 7" id="KW-0694">RNA-binding</keyword>
<dbReference type="InterPro" id="IPR020069">
    <property type="entry name" value="Ribosomal_bL9_C"/>
</dbReference>
<accession>A0AB38A6J7</accession>
<evidence type="ECO:0000259" key="9">
    <source>
        <dbReference type="PROSITE" id="PS00651"/>
    </source>
</evidence>
<evidence type="ECO:0000256" key="7">
    <source>
        <dbReference type="HAMAP-Rule" id="MF_00503"/>
    </source>
</evidence>
<keyword evidence="5 7" id="KW-0687">Ribonucleoprotein</keyword>
<dbReference type="InterPro" id="IPR009027">
    <property type="entry name" value="Ribosomal_bL9/RNase_H1_N"/>
</dbReference>
<organism evidence="10 11">
    <name type="scientific">Atopobium minutum</name>
    <dbReference type="NCBI Taxonomy" id="1381"/>
    <lineage>
        <taxon>Bacteria</taxon>
        <taxon>Bacillati</taxon>
        <taxon>Actinomycetota</taxon>
        <taxon>Coriobacteriia</taxon>
        <taxon>Coriobacteriales</taxon>
        <taxon>Atopobiaceae</taxon>
        <taxon>Atopobium</taxon>
    </lineage>
</organism>
<dbReference type="PROSITE" id="PS00651">
    <property type="entry name" value="RIBOSOMAL_L9"/>
    <property type="match status" value="1"/>
</dbReference>
<dbReference type="Pfam" id="PF03948">
    <property type="entry name" value="Ribosomal_L9_C"/>
    <property type="match status" value="1"/>
</dbReference>
<dbReference type="GO" id="GO:0006412">
    <property type="term" value="P:translation"/>
    <property type="evidence" value="ECO:0007669"/>
    <property type="project" value="UniProtKB-UniRule"/>
</dbReference>
<dbReference type="HAMAP" id="MF_00503">
    <property type="entry name" value="Ribosomal_bL9"/>
    <property type="match status" value="1"/>
</dbReference>
<dbReference type="GO" id="GO:0003735">
    <property type="term" value="F:structural constituent of ribosome"/>
    <property type="evidence" value="ECO:0007669"/>
    <property type="project" value="InterPro"/>
</dbReference>
<evidence type="ECO:0000256" key="2">
    <source>
        <dbReference type="ARBA" id="ARBA00022730"/>
    </source>
</evidence>
<protein>
    <recommendedName>
        <fullName evidence="6 7">Large ribosomal subunit protein bL9</fullName>
    </recommendedName>
</protein>
<dbReference type="Pfam" id="PF01281">
    <property type="entry name" value="Ribosomal_L9_N"/>
    <property type="match status" value="1"/>
</dbReference>
<evidence type="ECO:0000256" key="8">
    <source>
        <dbReference type="SAM" id="MobiDB-lite"/>
    </source>
</evidence>
<evidence type="ECO:0000313" key="11">
    <source>
        <dbReference type="Proteomes" id="UP000183687"/>
    </source>
</evidence>
<dbReference type="InterPro" id="IPR036935">
    <property type="entry name" value="Ribosomal_bL9_N_sf"/>
</dbReference>
<dbReference type="AlphaFoldDB" id="A0AB38A6J7"/>
<dbReference type="InterPro" id="IPR000244">
    <property type="entry name" value="Ribosomal_bL9"/>
</dbReference>
<dbReference type="RefSeq" id="WP_002563057.1">
    <property type="nucleotide sequence ID" value="NZ_CALJSN010000007.1"/>
</dbReference>
<dbReference type="GO" id="GO:1990904">
    <property type="term" value="C:ribonucleoprotein complex"/>
    <property type="evidence" value="ECO:0007669"/>
    <property type="project" value="UniProtKB-KW"/>
</dbReference>
<dbReference type="InterPro" id="IPR036791">
    <property type="entry name" value="Ribosomal_bL9_C_sf"/>
</dbReference>
<sequence length="180" mass="19538">MKVILLGELRGKGGEGDVVDVAQGYAENFLFPNRMALAATPGNIKQLEERRHNIAKREEKRVADAQATKAALEGKTVTIDVKVGEEGQLFGSVTNTMIADAVKAQLGIEIDRKRIEHSTIKVAGAHVVVVNLYREINAKLDLLVGDASTLTREASDQETTEEAEEAAEETVEEATEKPVE</sequence>
<keyword evidence="4 7" id="KW-0689">Ribosomal protein</keyword>